<organism evidence="2 3">
    <name type="scientific">Gemmobacter megaterium</name>
    <dbReference type="NCBI Taxonomy" id="1086013"/>
    <lineage>
        <taxon>Bacteria</taxon>
        <taxon>Pseudomonadati</taxon>
        <taxon>Pseudomonadota</taxon>
        <taxon>Alphaproteobacteria</taxon>
        <taxon>Rhodobacterales</taxon>
        <taxon>Paracoccaceae</taxon>
        <taxon>Gemmobacter</taxon>
    </lineage>
</organism>
<sequence>MRKLFQWLAAPEPMQLPQDEARVALAVLMVRLARSDGDYALAEIARIDRVLAAVFGLDAPGAAALRTEAEMLEREAPDTVRFTRAIKAAVRLEDRIGLVEALWSVALADGGRDAEEDRLMRLVVSLLGVTDPESGLARQRAARLLG</sequence>
<reference evidence="2 3" key="1">
    <citation type="submission" date="2017-01" db="EMBL/GenBank/DDBJ databases">
        <authorList>
            <person name="Mah S.A."/>
            <person name="Swanson W.J."/>
            <person name="Moy G.W."/>
            <person name="Vacquier V.D."/>
        </authorList>
    </citation>
    <scope>NUCLEOTIDE SEQUENCE [LARGE SCALE GENOMIC DNA]</scope>
    <source>
        <strain evidence="2 3">DSM 26375</strain>
    </source>
</reference>
<dbReference type="Gene3D" id="1.10.3680.10">
    <property type="entry name" value="TerB-like"/>
    <property type="match status" value="1"/>
</dbReference>
<feature type="domain" description="Co-chaperone DjlA N-terminal" evidence="1">
    <location>
        <begin position="23"/>
        <end position="139"/>
    </location>
</feature>
<evidence type="ECO:0000313" key="3">
    <source>
        <dbReference type="Proteomes" id="UP000186141"/>
    </source>
</evidence>
<dbReference type="Proteomes" id="UP000186141">
    <property type="component" value="Unassembled WGS sequence"/>
</dbReference>
<protein>
    <submittedName>
        <fullName evidence="2">Uncharacterized conserved protein, tellurite resistance protein B (TerB) family</fullName>
    </submittedName>
</protein>
<name>A0A1N7LU07_9RHOB</name>
<dbReference type="Pfam" id="PF05099">
    <property type="entry name" value="TerB"/>
    <property type="match status" value="1"/>
</dbReference>
<evidence type="ECO:0000313" key="2">
    <source>
        <dbReference type="EMBL" id="SIS77338.1"/>
    </source>
</evidence>
<dbReference type="STRING" id="1086013.SAMN05421774_102173"/>
<keyword evidence="3" id="KW-1185">Reference proteome</keyword>
<evidence type="ECO:0000259" key="1">
    <source>
        <dbReference type="Pfam" id="PF05099"/>
    </source>
</evidence>
<dbReference type="InterPro" id="IPR029024">
    <property type="entry name" value="TerB-like"/>
</dbReference>
<dbReference type="SUPFAM" id="SSF158682">
    <property type="entry name" value="TerB-like"/>
    <property type="match status" value="1"/>
</dbReference>
<dbReference type="EMBL" id="FTOT01000002">
    <property type="protein sequence ID" value="SIS77338.1"/>
    <property type="molecule type" value="Genomic_DNA"/>
</dbReference>
<dbReference type="RefSeq" id="WP_076529388.1">
    <property type="nucleotide sequence ID" value="NZ_BMEH01000002.1"/>
</dbReference>
<gene>
    <name evidence="2" type="ORF">SAMN05421774_102173</name>
</gene>
<proteinExistence type="predicted"/>
<dbReference type="AlphaFoldDB" id="A0A1N7LU07"/>
<dbReference type="OrthoDB" id="5402150at2"/>
<dbReference type="CDD" id="cd07313">
    <property type="entry name" value="terB_like_2"/>
    <property type="match status" value="1"/>
</dbReference>
<dbReference type="InterPro" id="IPR007791">
    <property type="entry name" value="DjlA_N"/>
</dbReference>
<accession>A0A1N7LU07</accession>